<dbReference type="InterPro" id="IPR052156">
    <property type="entry name" value="BCAA_Transport_ATP-bd_LivF"/>
</dbReference>
<name>A0A171KQ36_9BURK</name>
<keyword evidence="6" id="KW-0029">Amino-acid transport</keyword>
<evidence type="ECO:0000313" key="8">
    <source>
        <dbReference type="EMBL" id="KKO71003.1"/>
    </source>
</evidence>
<gene>
    <name evidence="8" type="ORF">AAV32_13535</name>
    <name evidence="9" type="ORF">EV679_0314</name>
</gene>
<dbReference type="InterPro" id="IPR003439">
    <property type="entry name" value="ABC_transporter-like_ATP-bd"/>
</dbReference>
<dbReference type="InterPro" id="IPR003593">
    <property type="entry name" value="AAA+_ATPase"/>
</dbReference>
<dbReference type="GO" id="GO:0016887">
    <property type="term" value="F:ATP hydrolysis activity"/>
    <property type="evidence" value="ECO:0007669"/>
    <property type="project" value="InterPro"/>
</dbReference>
<dbReference type="GO" id="GO:0015658">
    <property type="term" value="F:branched-chain amino acid transmembrane transporter activity"/>
    <property type="evidence" value="ECO:0007669"/>
    <property type="project" value="TreeGrafter"/>
</dbReference>
<organism evidence="8 10">
    <name type="scientific">Kerstersia gyiorum</name>
    <dbReference type="NCBI Taxonomy" id="206506"/>
    <lineage>
        <taxon>Bacteria</taxon>
        <taxon>Pseudomonadati</taxon>
        <taxon>Pseudomonadota</taxon>
        <taxon>Betaproteobacteria</taxon>
        <taxon>Burkholderiales</taxon>
        <taxon>Alcaligenaceae</taxon>
        <taxon>Kerstersia</taxon>
    </lineage>
</organism>
<reference evidence="8 10" key="1">
    <citation type="submission" date="2015-04" db="EMBL/GenBank/DDBJ databases">
        <title>Genome sequence of Kerstersia gyiorum CG1.</title>
        <authorList>
            <person name="Greninger A.L."/>
            <person name="Kozyreva V."/>
            <person name="Chaturvedi V."/>
        </authorList>
    </citation>
    <scope>NUCLEOTIDE SEQUENCE [LARGE SCALE GENOMIC DNA]</scope>
    <source>
        <strain evidence="8 10">CG1</strain>
    </source>
</reference>
<dbReference type="CDD" id="cd03224">
    <property type="entry name" value="ABC_TM1139_LivF_branched"/>
    <property type="match status" value="1"/>
</dbReference>
<sequence length="234" mass="25435">MLDIKGVSTWIGAAQILHGIDLHLQPGEIVCLLGANGAGKSTIMNTLAGLRQHRQGSIMLDGQPLDGLDAARRVQRGLALSPEGRQVFAPLSVKENLMMGAYSRHDTRQVRTDFAQVLERFPKLAQRLAQQAGTLSGGEQQMLAIGRALMSRPRLLLLDEPSLGLAPKIVAEIFDAIAQLRDQGVAVLLAEQNAYMALRISRRAYVLSEGRIVRQGNSDELARDPAIQQAYLGI</sequence>
<proteinExistence type="inferred from homology"/>
<keyword evidence="4" id="KW-0547">Nucleotide-binding</keyword>
<protein>
    <submittedName>
        <fullName evidence="8">Amino acid ABC transporter ATPase</fullName>
    </submittedName>
    <submittedName>
        <fullName evidence="9">Amino acid/amide ABC transporter ATP-binding protein 2 (HAAT family)</fullName>
    </submittedName>
</protein>
<comment type="similarity">
    <text evidence="1">Belongs to the ABC transporter superfamily.</text>
</comment>
<evidence type="ECO:0000313" key="10">
    <source>
        <dbReference type="Proteomes" id="UP000078084"/>
    </source>
</evidence>
<dbReference type="SMART" id="SM00382">
    <property type="entry name" value="AAA"/>
    <property type="match status" value="1"/>
</dbReference>
<dbReference type="STRING" id="206506.AAV32_13535"/>
<keyword evidence="5 9" id="KW-0067">ATP-binding</keyword>
<dbReference type="Pfam" id="PF00005">
    <property type="entry name" value="ABC_tran"/>
    <property type="match status" value="1"/>
</dbReference>
<keyword evidence="3" id="KW-1003">Cell membrane</keyword>
<dbReference type="GO" id="GO:0015807">
    <property type="term" value="P:L-amino acid transport"/>
    <property type="evidence" value="ECO:0007669"/>
    <property type="project" value="TreeGrafter"/>
</dbReference>
<evidence type="ECO:0000313" key="11">
    <source>
        <dbReference type="Proteomes" id="UP000292039"/>
    </source>
</evidence>
<dbReference type="EMBL" id="SGWZ01000001">
    <property type="protein sequence ID" value="RZS73126.1"/>
    <property type="molecule type" value="Genomic_DNA"/>
</dbReference>
<dbReference type="PROSITE" id="PS50893">
    <property type="entry name" value="ABC_TRANSPORTER_2"/>
    <property type="match status" value="1"/>
</dbReference>
<dbReference type="GO" id="GO:0005524">
    <property type="term" value="F:ATP binding"/>
    <property type="evidence" value="ECO:0007669"/>
    <property type="project" value="UniProtKB-KW"/>
</dbReference>
<dbReference type="SUPFAM" id="SSF52540">
    <property type="entry name" value="P-loop containing nucleoside triphosphate hydrolases"/>
    <property type="match status" value="1"/>
</dbReference>
<evidence type="ECO:0000259" key="7">
    <source>
        <dbReference type="PROSITE" id="PS50893"/>
    </source>
</evidence>
<evidence type="ECO:0000256" key="5">
    <source>
        <dbReference type="ARBA" id="ARBA00022840"/>
    </source>
</evidence>
<evidence type="ECO:0000256" key="3">
    <source>
        <dbReference type="ARBA" id="ARBA00022475"/>
    </source>
</evidence>
<dbReference type="InterPro" id="IPR017871">
    <property type="entry name" value="ABC_transporter-like_CS"/>
</dbReference>
<dbReference type="InterPro" id="IPR027417">
    <property type="entry name" value="P-loop_NTPase"/>
</dbReference>
<keyword evidence="3" id="KW-0472">Membrane</keyword>
<dbReference type="PATRIC" id="fig|206506.3.peg.2877"/>
<dbReference type="PROSITE" id="PS00211">
    <property type="entry name" value="ABC_TRANSPORTER_1"/>
    <property type="match status" value="1"/>
</dbReference>
<accession>A0A171KQ36</accession>
<dbReference type="OrthoDB" id="9776369at2"/>
<evidence type="ECO:0000313" key="9">
    <source>
        <dbReference type="EMBL" id="RZS73126.1"/>
    </source>
</evidence>
<dbReference type="Proteomes" id="UP000292039">
    <property type="component" value="Unassembled WGS sequence"/>
</dbReference>
<evidence type="ECO:0000256" key="6">
    <source>
        <dbReference type="ARBA" id="ARBA00022970"/>
    </source>
</evidence>
<reference evidence="9 11" key="2">
    <citation type="submission" date="2019-02" db="EMBL/GenBank/DDBJ databases">
        <title>Genomic Encyclopedia of Type Strains, Phase IV (KMG-IV): sequencing the most valuable type-strain genomes for metagenomic binning, comparative biology and taxonomic classification.</title>
        <authorList>
            <person name="Goeker M."/>
        </authorList>
    </citation>
    <scope>NUCLEOTIDE SEQUENCE [LARGE SCALE GENOMIC DNA]</scope>
    <source>
        <strain evidence="9 11">DSM 16618</strain>
    </source>
</reference>
<evidence type="ECO:0000256" key="2">
    <source>
        <dbReference type="ARBA" id="ARBA00022448"/>
    </source>
</evidence>
<dbReference type="PANTHER" id="PTHR43820:SF4">
    <property type="entry name" value="HIGH-AFFINITY BRANCHED-CHAIN AMINO ACID TRANSPORT ATP-BINDING PROTEIN LIVF"/>
    <property type="match status" value="1"/>
</dbReference>
<comment type="caution">
    <text evidence="8">The sequence shown here is derived from an EMBL/GenBank/DDBJ whole genome shotgun (WGS) entry which is preliminary data.</text>
</comment>
<dbReference type="EMBL" id="LBNE01000010">
    <property type="protein sequence ID" value="KKO71003.1"/>
    <property type="molecule type" value="Genomic_DNA"/>
</dbReference>
<dbReference type="RefSeq" id="WP_068373221.1">
    <property type="nucleotide sequence ID" value="NZ_CBCSEB010000003.1"/>
</dbReference>
<evidence type="ECO:0000256" key="1">
    <source>
        <dbReference type="ARBA" id="ARBA00005417"/>
    </source>
</evidence>
<dbReference type="Gene3D" id="3.40.50.300">
    <property type="entry name" value="P-loop containing nucleotide triphosphate hydrolases"/>
    <property type="match status" value="1"/>
</dbReference>
<keyword evidence="2" id="KW-0813">Transport</keyword>
<keyword evidence="10" id="KW-1185">Reference proteome</keyword>
<dbReference type="PANTHER" id="PTHR43820">
    <property type="entry name" value="HIGH-AFFINITY BRANCHED-CHAIN AMINO ACID TRANSPORT ATP-BINDING PROTEIN LIVF"/>
    <property type="match status" value="1"/>
</dbReference>
<evidence type="ECO:0000256" key="4">
    <source>
        <dbReference type="ARBA" id="ARBA00022741"/>
    </source>
</evidence>
<dbReference type="AlphaFoldDB" id="A0A171KQ36"/>
<feature type="domain" description="ABC transporter" evidence="7">
    <location>
        <begin position="2"/>
        <end position="234"/>
    </location>
</feature>
<dbReference type="GeneID" id="99728158"/>
<dbReference type="Proteomes" id="UP000078084">
    <property type="component" value="Unassembled WGS sequence"/>
</dbReference>